<reference evidence="1 2" key="1">
    <citation type="journal article" date="2015" name="Genome Biol.">
        <title>Comparative genomics of Steinernema reveals deeply conserved gene regulatory networks.</title>
        <authorList>
            <person name="Dillman A.R."/>
            <person name="Macchietto M."/>
            <person name="Porter C.F."/>
            <person name="Rogers A."/>
            <person name="Williams B."/>
            <person name="Antoshechkin I."/>
            <person name="Lee M.M."/>
            <person name="Goodwin Z."/>
            <person name="Lu X."/>
            <person name="Lewis E.E."/>
            <person name="Goodrich-Blair H."/>
            <person name="Stock S.P."/>
            <person name="Adams B.J."/>
            <person name="Sternberg P.W."/>
            <person name="Mortazavi A."/>
        </authorList>
    </citation>
    <scope>NUCLEOTIDE SEQUENCE [LARGE SCALE GENOMIC DNA]</scope>
    <source>
        <strain evidence="1 2">ALL</strain>
    </source>
</reference>
<dbReference type="EMBL" id="AZBU02000004">
    <property type="protein sequence ID" value="TKR80253.1"/>
    <property type="molecule type" value="Genomic_DNA"/>
</dbReference>
<accession>A0A4U5NCL9</accession>
<reference evidence="1 2" key="2">
    <citation type="journal article" date="2019" name="G3 (Bethesda)">
        <title>Hybrid Assembly of the Genome of the Entomopathogenic Nematode Steinernema carpocapsae Identifies the X-Chromosome.</title>
        <authorList>
            <person name="Serra L."/>
            <person name="Macchietto M."/>
            <person name="Macias-Munoz A."/>
            <person name="McGill C.J."/>
            <person name="Rodriguez I.M."/>
            <person name="Rodriguez B."/>
            <person name="Murad R."/>
            <person name="Mortazavi A."/>
        </authorList>
    </citation>
    <scope>NUCLEOTIDE SEQUENCE [LARGE SCALE GENOMIC DNA]</scope>
    <source>
        <strain evidence="1 2">ALL</strain>
    </source>
</reference>
<organism evidence="1 2">
    <name type="scientific">Steinernema carpocapsae</name>
    <name type="common">Entomopathogenic nematode</name>
    <dbReference type="NCBI Taxonomy" id="34508"/>
    <lineage>
        <taxon>Eukaryota</taxon>
        <taxon>Metazoa</taxon>
        <taxon>Ecdysozoa</taxon>
        <taxon>Nematoda</taxon>
        <taxon>Chromadorea</taxon>
        <taxon>Rhabditida</taxon>
        <taxon>Tylenchina</taxon>
        <taxon>Panagrolaimomorpha</taxon>
        <taxon>Strongyloidoidea</taxon>
        <taxon>Steinernematidae</taxon>
        <taxon>Steinernema</taxon>
    </lineage>
</organism>
<proteinExistence type="predicted"/>
<keyword evidence="2" id="KW-1185">Reference proteome</keyword>
<dbReference type="AlphaFoldDB" id="A0A4U5NCL9"/>
<gene>
    <name evidence="1" type="ORF">L596_014355</name>
</gene>
<name>A0A4U5NCL9_STECR</name>
<dbReference type="Proteomes" id="UP000298663">
    <property type="component" value="Unassembled WGS sequence"/>
</dbReference>
<evidence type="ECO:0000313" key="1">
    <source>
        <dbReference type="EMBL" id="TKR80253.1"/>
    </source>
</evidence>
<comment type="caution">
    <text evidence="1">The sequence shown here is derived from an EMBL/GenBank/DDBJ whole genome shotgun (WGS) entry which is preliminary data.</text>
</comment>
<protein>
    <submittedName>
        <fullName evidence="1">Uncharacterized protein</fullName>
    </submittedName>
</protein>
<dbReference type="OrthoDB" id="10513633at2759"/>
<evidence type="ECO:0000313" key="2">
    <source>
        <dbReference type="Proteomes" id="UP000298663"/>
    </source>
</evidence>
<sequence length="346" mass="39751">MEKSQQPNRPEMSLITRKLKNLFSSGTSGERMQGNVSIYVLRYMNRKKVCLVANLSHIEAGGKRIEANSRAQSISMLEKVAKKRLLEVLKIDVFADSNRYEEEGLKFDHPLLERLFKLTTKAKKTTIAFQKAKIYSSDPLEEFFPIVKEDDSMDVFLNSQDLAGARFDEIVFSGDFVMKPETFHKIAARSKNIFFRNFKAPIEELSGQLKTLWQKSQTQWLQYPSTDLFSWAIDSWTARPFPPTSRRLTSLLSSSGDLSSTFDQSNFEELLGKCRQIDFNVAPLQGASTEPSLAQWLQFLNHLTQGKLDIYVRRHSSNSNRSLFLIEVPRIRDFPTFSDVVHLLFV</sequence>